<proteinExistence type="predicted"/>
<dbReference type="InterPro" id="IPR024775">
    <property type="entry name" value="DinB-like"/>
</dbReference>
<evidence type="ECO:0000313" key="3">
    <source>
        <dbReference type="Proteomes" id="UP000245647"/>
    </source>
</evidence>
<name>A0A2U2PME7_9SPHI</name>
<dbReference type="Pfam" id="PF12867">
    <property type="entry name" value="DinB_2"/>
    <property type="match status" value="1"/>
</dbReference>
<sequence length="173" mass="19400">MQKTPSSTLEEAFENLIAMLSSLSEEELNTVPYPGSWTAGQVTDHLNQSYNVAGCLTGQTAPTERDPGLYIAPVSEAFLNFDTKMQSPDFILPQEGHIKKDTLMNSLRQQVSAITDYAKSDADMTLTCLDFEFPGAGPLTRQEWLNFVRVHTLRHNYQLKGIISKIRDNDDQE</sequence>
<dbReference type="EMBL" id="QEAS01000001">
    <property type="protein sequence ID" value="PWG82442.1"/>
    <property type="molecule type" value="Genomic_DNA"/>
</dbReference>
<dbReference type="SUPFAM" id="SSF109854">
    <property type="entry name" value="DinB/YfiT-like putative metalloenzymes"/>
    <property type="match status" value="1"/>
</dbReference>
<dbReference type="Proteomes" id="UP000245647">
    <property type="component" value="Unassembled WGS sequence"/>
</dbReference>
<comment type="caution">
    <text evidence="2">The sequence shown here is derived from an EMBL/GenBank/DDBJ whole genome shotgun (WGS) entry which is preliminary data.</text>
</comment>
<reference evidence="2 3" key="1">
    <citation type="submission" date="2018-04" db="EMBL/GenBank/DDBJ databases">
        <title>Pedobacter chongqingensis sp. nov., isolated from a rottenly hemp rope.</title>
        <authorList>
            <person name="Cai Y."/>
        </authorList>
    </citation>
    <scope>NUCLEOTIDE SEQUENCE [LARGE SCALE GENOMIC DNA]</scope>
    <source>
        <strain evidence="2 3">FJ4-8</strain>
    </source>
</reference>
<dbReference type="RefSeq" id="WP_109413861.1">
    <property type="nucleotide sequence ID" value="NZ_QEAS01000001.1"/>
</dbReference>
<evidence type="ECO:0000259" key="1">
    <source>
        <dbReference type="Pfam" id="PF12867"/>
    </source>
</evidence>
<protein>
    <submittedName>
        <fullName evidence="2">DinB family protein</fullName>
    </submittedName>
</protein>
<keyword evidence="3" id="KW-1185">Reference proteome</keyword>
<feature type="domain" description="DinB-like" evidence="1">
    <location>
        <begin position="9"/>
        <end position="158"/>
    </location>
</feature>
<accession>A0A2U2PME7</accession>
<dbReference type="AlphaFoldDB" id="A0A2U2PME7"/>
<dbReference type="Gene3D" id="1.20.120.450">
    <property type="entry name" value="dinb family like domain"/>
    <property type="match status" value="1"/>
</dbReference>
<dbReference type="InterPro" id="IPR034660">
    <property type="entry name" value="DinB/YfiT-like"/>
</dbReference>
<dbReference type="OrthoDB" id="679284at2"/>
<organism evidence="2 3">
    <name type="scientific">Pararcticibacter amylolyticus</name>
    <dbReference type="NCBI Taxonomy" id="2173175"/>
    <lineage>
        <taxon>Bacteria</taxon>
        <taxon>Pseudomonadati</taxon>
        <taxon>Bacteroidota</taxon>
        <taxon>Sphingobacteriia</taxon>
        <taxon>Sphingobacteriales</taxon>
        <taxon>Sphingobacteriaceae</taxon>
        <taxon>Pararcticibacter</taxon>
    </lineage>
</organism>
<evidence type="ECO:0000313" key="2">
    <source>
        <dbReference type="EMBL" id="PWG82442.1"/>
    </source>
</evidence>
<gene>
    <name evidence="2" type="ORF">DDR33_00820</name>
</gene>